<dbReference type="CDD" id="cd20071">
    <property type="entry name" value="SET_SMYD"/>
    <property type="match status" value="1"/>
</dbReference>
<dbReference type="Pfam" id="PF00856">
    <property type="entry name" value="SET"/>
    <property type="match status" value="1"/>
</dbReference>
<dbReference type="Gene3D" id="2.170.270.10">
    <property type="entry name" value="SET domain"/>
    <property type="match status" value="1"/>
</dbReference>
<name>A0ABR4HMA4_9EURO</name>
<evidence type="ECO:0000313" key="3">
    <source>
        <dbReference type="Proteomes" id="UP001610335"/>
    </source>
</evidence>
<dbReference type="SMART" id="SM00317">
    <property type="entry name" value="SET"/>
    <property type="match status" value="1"/>
</dbReference>
<dbReference type="InterPro" id="IPR053185">
    <property type="entry name" value="SET_domain_protein"/>
</dbReference>
<evidence type="ECO:0000259" key="1">
    <source>
        <dbReference type="PROSITE" id="PS50280"/>
    </source>
</evidence>
<accession>A0ABR4HMA4</accession>
<dbReference type="Proteomes" id="UP001610335">
    <property type="component" value="Unassembled WGS sequence"/>
</dbReference>
<keyword evidence="3" id="KW-1185">Reference proteome</keyword>
<reference evidence="2 3" key="1">
    <citation type="submission" date="2024-07" db="EMBL/GenBank/DDBJ databases">
        <title>Section-level genome sequencing and comparative genomics of Aspergillus sections Usti and Cavernicolus.</title>
        <authorList>
            <consortium name="Lawrence Berkeley National Laboratory"/>
            <person name="Nybo J.L."/>
            <person name="Vesth T.C."/>
            <person name="Theobald S."/>
            <person name="Frisvad J.C."/>
            <person name="Larsen T.O."/>
            <person name="Kjaerboelling I."/>
            <person name="Rothschild-Mancinelli K."/>
            <person name="Lyhne E.K."/>
            <person name="Kogle M.E."/>
            <person name="Barry K."/>
            <person name="Clum A."/>
            <person name="Na H."/>
            <person name="Ledsgaard L."/>
            <person name="Lin J."/>
            <person name="Lipzen A."/>
            <person name="Kuo A."/>
            <person name="Riley R."/>
            <person name="Mondo S."/>
            <person name="LaButti K."/>
            <person name="Haridas S."/>
            <person name="Pangalinan J."/>
            <person name="Salamov A.A."/>
            <person name="Simmons B.A."/>
            <person name="Magnuson J.K."/>
            <person name="Chen J."/>
            <person name="Drula E."/>
            <person name="Henrissat B."/>
            <person name="Wiebenga A."/>
            <person name="Lubbers R.J."/>
            <person name="Gomes A.C."/>
            <person name="Makela M.R."/>
            <person name="Stajich J."/>
            <person name="Grigoriev I.V."/>
            <person name="Mortensen U.H."/>
            <person name="De vries R.P."/>
            <person name="Baker S.E."/>
            <person name="Andersen M.R."/>
        </authorList>
    </citation>
    <scope>NUCLEOTIDE SEQUENCE [LARGE SCALE GENOMIC DNA]</scope>
    <source>
        <strain evidence="2 3">CBS 600.67</strain>
    </source>
</reference>
<sequence length="340" mass="38138">MSPIRRSRLGLKSLTCIAYHGFEIPSNAPFELKPSPGKGWGAFATQPIRKGFLILTEKPVFVIKKPHEEITEGDIRSAFARLTPGQKKQFLCLRDNGSTPFTSMESALSENSFATSSSMASPVHGLYLLHSRFNHSCLPNCEIPETKTEAVRSFATRDINIGEEIRFCYEPTFQCRTVYERHEALRFVCDCNACLPGSFQRASNMRRRLTRGLQYLTIGHDLDGQNHGTSPAIIFDARLKAAAENLEIPLSARLIYNLLAMALQEEEGLMNDLLIARFKPSILATVSLFSTARYARIARLAMTQETWVDKFSIASRLWGLADRADVLFSSNLPRSRQLSV</sequence>
<evidence type="ECO:0000313" key="2">
    <source>
        <dbReference type="EMBL" id="KAL2816625.1"/>
    </source>
</evidence>
<dbReference type="PANTHER" id="PTHR47332:SF4">
    <property type="entry name" value="SET DOMAIN-CONTAINING PROTEIN 5"/>
    <property type="match status" value="1"/>
</dbReference>
<organism evidence="2 3">
    <name type="scientific">Aspergillus cavernicola</name>
    <dbReference type="NCBI Taxonomy" id="176166"/>
    <lineage>
        <taxon>Eukaryota</taxon>
        <taxon>Fungi</taxon>
        <taxon>Dikarya</taxon>
        <taxon>Ascomycota</taxon>
        <taxon>Pezizomycotina</taxon>
        <taxon>Eurotiomycetes</taxon>
        <taxon>Eurotiomycetidae</taxon>
        <taxon>Eurotiales</taxon>
        <taxon>Aspergillaceae</taxon>
        <taxon>Aspergillus</taxon>
        <taxon>Aspergillus subgen. Nidulantes</taxon>
    </lineage>
</organism>
<dbReference type="PANTHER" id="PTHR47332">
    <property type="entry name" value="SET DOMAIN-CONTAINING PROTEIN 5"/>
    <property type="match status" value="1"/>
</dbReference>
<feature type="domain" description="SET" evidence="1">
    <location>
        <begin position="28"/>
        <end position="170"/>
    </location>
</feature>
<protein>
    <recommendedName>
        <fullName evidence="1">SET domain-containing protein</fullName>
    </recommendedName>
</protein>
<dbReference type="InterPro" id="IPR001214">
    <property type="entry name" value="SET_dom"/>
</dbReference>
<proteinExistence type="predicted"/>
<gene>
    <name evidence="2" type="ORF">BDW59DRAFT_166270</name>
</gene>
<dbReference type="EMBL" id="JBFXLS010000099">
    <property type="protein sequence ID" value="KAL2816625.1"/>
    <property type="molecule type" value="Genomic_DNA"/>
</dbReference>
<dbReference type="SUPFAM" id="SSF82199">
    <property type="entry name" value="SET domain"/>
    <property type="match status" value="1"/>
</dbReference>
<comment type="caution">
    <text evidence="2">The sequence shown here is derived from an EMBL/GenBank/DDBJ whole genome shotgun (WGS) entry which is preliminary data.</text>
</comment>
<dbReference type="PROSITE" id="PS50280">
    <property type="entry name" value="SET"/>
    <property type="match status" value="1"/>
</dbReference>
<dbReference type="InterPro" id="IPR046341">
    <property type="entry name" value="SET_dom_sf"/>
</dbReference>